<dbReference type="EMBL" id="BAAAQD010000013">
    <property type="protein sequence ID" value="GAA1535140.1"/>
    <property type="molecule type" value="Genomic_DNA"/>
</dbReference>
<evidence type="ECO:0000313" key="2">
    <source>
        <dbReference type="Proteomes" id="UP001501470"/>
    </source>
</evidence>
<proteinExistence type="predicted"/>
<dbReference type="Proteomes" id="UP001501470">
    <property type="component" value="Unassembled WGS sequence"/>
</dbReference>
<protein>
    <submittedName>
        <fullName evidence="1">Uncharacterized protein</fullName>
    </submittedName>
</protein>
<sequence length="85" mass="9116">MGGGLGFAVEVNEEFRLRRAVDAAQYLGLVGLAELLEDLIARYGDGAYAESRDSDLVTILGQRDEHLEAAFRAKAAESPADFGLS</sequence>
<organism evidence="1 2">
    <name type="scientific">Dactylosporangium maewongense</name>
    <dbReference type="NCBI Taxonomy" id="634393"/>
    <lineage>
        <taxon>Bacteria</taxon>
        <taxon>Bacillati</taxon>
        <taxon>Actinomycetota</taxon>
        <taxon>Actinomycetes</taxon>
        <taxon>Micromonosporales</taxon>
        <taxon>Micromonosporaceae</taxon>
        <taxon>Dactylosporangium</taxon>
    </lineage>
</organism>
<accession>A0ABN2B9F7</accession>
<keyword evidence="2" id="KW-1185">Reference proteome</keyword>
<gene>
    <name evidence="1" type="ORF">GCM10009827_061710</name>
</gene>
<reference evidence="1 2" key="1">
    <citation type="journal article" date="2019" name="Int. J. Syst. Evol. Microbiol.">
        <title>The Global Catalogue of Microorganisms (GCM) 10K type strain sequencing project: providing services to taxonomists for standard genome sequencing and annotation.</title>
        <authorList>
            <consortium name="The Broad Institute Genomics Platform"/>
            <consortium name="The Broad Institute Genome Sequencing Center for Infectious Disease"/>
            <person name="Wu L."/>
            <person name="Ma J."/>
        </authorList>
    </citation>
    <scope>NUCLEOTIDE SEQUENCE [LARGE SCALE GENOMIC DNA]</scope>
    <source>
        <strain evidence="1 2">JCM 15933</strain>
    </source>
</reference>
<evidence type="ECO:0000313" key="1">
    <source>
        <dbReference type="EMBL" id="GAA1535140.1"/>
    </source>
</evidence>
<comment type="caution">
    <text evidence="1">The sequence shown here is derived from an EMBL/GenBank/DDBJ whole genome shotgun (WGS) entry which is preliminary data.</text>
</comment>
<dbReference type="RefSeq" id="WP_344505827.1">
    <property type="nucleotide sequence ID" value="NZ_BAAAQD010000013.1"/>
</dbReference>
<name>A0ABN2B9F7_9ACTN</name>